<protein>
    <submittedName>
        <fullName evidence="1">Uncharacterized protein</fullName>
    </submittedName>
</protein>
<comment type="caution">
    <text evidence="1">The sequence shown here is derived from an EMBL/GenBank/DDBJ whole genome shotgun (WGS) entry which is preliminary data.</text>
</comment>
<evidence type="ECO:0000313" key="1">
    <source>
        <dbReference type="EMBL" id="GGX52582.1"/>
    </source>
</evidence>
<dbReference type="RefSeq" id="WP_189608385.1">
    <property type="nucleotide sequence ID" value="NZ_BMXR01000004.1"/>
</dbReference>
<evidence type="ECO:0000313" key="2">
    <source>
        <dbReference type="Proteomes" id="UP000626148"/>
    </source>
</evidence>
<organism evidence="1 2">
    <name type="scientific">Saccharospirillum salsuginis</name>
    <dbReference type="NCBI Taxonomy" id="418750"/>
    <lineage>
        <taxon>Bacteria</taxon>
        <taxon>Pseudomonadati</taxon>
        <taxon>Pseudomonadota</taxon>
        <taxon>Gammaproteobacteria</taxon>
        <taxon>Oceanospirillales</taxon>
        <taxon>Saccharospirillaceae</taxon>
        <taxon>Saccharospirillum</taxon>
    </lineage>
</organism>
<dbReference type="EMBL" id="BMXR01000004">
    <property type="protein sequence ID" value="GGX52582.1"/>
    <property type="molecule type" value="Genomic_DNA"/>
</dbReference>
<sequence>MNHPHLDGANSALRSRDRRLVRFHLAELDHLSGIEHKLYGYLLGLSETVTEPDLTDEKHRLLNLCLLAFQPGFQAEAKQRAADLMSAGVPDWAEDLLKAIDITGACHWRPVIQALLQHEDLSETLYWRLLTYWPDSTSPEQLAGPLRWTGAQFGEIAARVRLECPDWTDFSSEIRDSFTDPDRQEDLLWLVLGGLVDTDKTAAHAMLRDWLIANPNSTDALCAATVSGDPDYNDVLQLGVRDGHIPAFWLAVHGQSAHLEFCLNLLRNPADNRQTEAAWYGLTGQRLSRVPGADLGLPAASNKKKQVLADFRMAQHWLQQHQPQGRLCLGQDHTERPFRPQLGLFFGEWARPAALSLWVDSGGTVFTRHTECHWRRVRALREATV</sequence>
<dbReference type="Proteomes" id="UP000626148">
    <property type="component" value="Unassembled WGS sequence"/>
</dbReference>
<reference evidence="1" key="1">
    <citation type="journal article" date="2014" name="Int. J. Syst. Evol. Microbiol.">
        <title>Complete genome sequence of Corynebacterium casei LMG S-19264T (=DSM 44701T), isolated from a smear-ripened cheese.</title>
        <authorList>
            <consortium name="US DOE Joint Genome Institute (JGI-PGF)"/>
            <person name="Walter F."/>
            <person name="Albersmeier A."/>
            <person name="Kalinowski J."/>
            <person name="Ruckert C."/>
        </authorList>
    </citation>
    <scope>NUCLEOTIDE SEQUENCE</scope>
    <source>
        <strain evidence="1">KCTC 22169</strain>
    </source>
</reference>
<proteinExistence type="predicted"/>
<keyword evidence="2" id="KW-1185">Reference proteome</keyword>
<gene>
    <name evidence="1" type="ORF">GCM10007392_19940</name>
</gene>
<reference evidence="1" key="2">
    <citation type="submission" date="2020-09" db="EMBL/GenBank/DDBJ databases">
        <authorList>
            <person name="Sun Q."/>
            <person name="Kim S."/>
        </authorList>
    </citation>
    <scope>NUCLEOTIDE SEQUENCE</scope>
    <source>
        <strain evidence="1">KCTC 22169</strain>
    </source>
</reference>
<name>A0A918K9B1_9GAMM</name>
<accession>A0A918K9B1</accession>
<dbReference type="AlphaFoldDB" id="A0A918K9B1"/>